<dbReference type="PANTHER" id="PTHR47830:SF2">
    <property type="entry name" value="PROTEIN, PUTATIVE-RELATED"/>
    <property type="match status" value="1"/>
</dbReference>
<evidence type="ECO:0000256" key="1">
    <source>
        <dbReference type="ARBA" id="ARBA00004141"/>
    </source>
</evidence>
<dbReference type="GO" id="GO:0016020">
    <property type="term" value="C:membrane"/>
    <property type="evidence" value="ECO:0007669"/>
    <property type="project" value="UniProtKB-SubCell"/>
</dbReference>
<keyword evidence="8" id="KW-1185">Reference proteome</keyword>
<dbReference type="PANTHER" id="PTHR47830">
    <property type="entry name" value="OS11G0534100 PROTEIN"/>
    <property type="match status" value="1"/>
</dbReference>
<comment type="similarity">
    <text evidence="2">Belongs to the TMEM45 family.</text>
</comment>
<name>A0A7J7MN79_9MAGN</name>
<dbReference type="OrthoDB" id="1842378at2759"/>
<evidence type="ECO:0000256" key="4">
    <source>
        <dbReference type="ARBA" id="ARBA00022989"/>
    </source>
</evidence>
<accession>A0A7J7MN79</accession>
<keyword evidence="3 6" id="KW-0812">Transmembrane</keyword>
<feature type="transmembrane region" description="Helical" evidence="6">
    <location>
        <begin position="46"/>
        <end position="64"/>
    </location>
</feature>
<sequence>MEYSMMGEEILGPGRRVYELLGGLTLVCACSCFYLSVKPGEFFTEVALSVGLVFKGTWVLQAALSLYSDMFSLKGCHTISLSSLPERNVPQCDLEEDGLRGVALINLLFVGHAIGVMVMSFVLFGALSCNRNLRCGEGSGPLMAEIGSESLLMRPLPELEME</sequence>
<gene>
    <name evidence="7" type="ORF">GIB67_030253</name>
</gene>
<keyword evidence="4 6" id="KW-1133">Transmembrane helix</keyword>
<evidence type="ECO:0000256" key="6">
    <source>
        <dbReference type="SAM" id="Phobius"/>
    </source>
</evidence>
<evidence type="ECO:0000256" key="3">
    <source>
        <dbReference type="ARBA" id="ARBA00022692"/>
    </source>
</evidence>
<reference evidence="7 8" key="1">
    <citation type="journal article" date="2020" name="IScience">
        <title>Genome Sequencing of the Endangered Kingdonia uniflora (Circaeasteraceae, Ranunculales) Reveals Potential Mechanisms of Evolutionary Specialization.</title>
        <authorList>
            <person name="Sun Y."/>
            <person name="Deng T."/>
            <person name="Zhang A."/>
            <person name="Moore M.J."/>
            <person name="Landis J.B."/>
            <person name="Lin N."/>
            <person name="Zhang H."/>
            <person name="Zhang X."/>
            <person name="Huang J."/>
            <person name="Zhang X."/>
            <person name="Sun H."/>
            <person name="Wang H."/>
        </authorList>
    </citation>
    <scope>NUCLEOTIDE SEQUENCE [LARGE SCALE GENOMIC DNA]</scope>
    <source>
        <strain evidence="7">TB1705</strain>
        <tissue evidence="7">Leaf</tissue>
    </source>
</reference>
<evidence type="ECO:0000313" key="8">
    <source>
        <dbReference type="Proteomes" id="UP000541444"/>
    </source>
</evidence>
<organism evidence="7 8">
    <name type="scientific">Kingdonia uniflora</name>
    <dbReference type="NCBI Taxonomy" id="39325"/>
    <lineage>
        <taxon>Eukaryota</taxon>
        <taxon>Viridiplantae</taxon>
        <taxon>Streptophyta</taxon>
        <taxon>Embryophyta</taxon>
        <taxon>Tracheophyta</taxon>
        <taxon>Spermatophyta</taxon>
        <taxon>Magnoliopsida</taxon>
        <taxon>Ranunculales</taxon>
        <taxon>Circaeasteraceae</taxon>
        <taxon>Kingdonia</taxon>
    </lineage>
</organism>
<comment type="caution">
    <text evidence="7">The sequence shown here is derived from an EMBL/GenBank/DDBJ whole genome shotgun (WGS) entry which is preliminary data.</text>
</comment>
<evidence type="ECO:0000256" key="2">
    <source>
        <dbReference type="ARBA" id="ARBA00006948"/>
    </source>
</evidence>
<evidence type="ECO:0000313" key="7">
    <source>
        <dbReference type="EMBL" id="KAF6156250.1"/>
    </source>
</evidence>
<comment type="subcellular location">
    <subcellularLocation>
        <location evidence="1">Membrane</location>
        <topology evidence="1">Multi-pass membrane protein</topology>
    </subcellularLocation>
</comment>
<dbReference type="AlphaFoldDB" id="A0A7J7MN79"/>
<dbReference type="Proteomes" id="UP000541444">
    <property type="component" value="Unassembled WGS sequence"/>
</dbReference>
<dbReference type="EMBL" id="JACGCM010001363">
    <property type="protein sequence ID" value="KAF6156250.1"/>
    <property type="molecule type" value="Genomic_DNA"/>
</dbReference>
<protein>
    <submittedName>
        <fullName evidence="7">Uncharacterized protein</fullName>
    </submittedName>
</protein>
<feature type="transmembrane region" description="Helical" evidence="6">
    <location>
        <begin position="20"/>
        <end position="37"/>
    </location>
</feature>
<keyword evidence="5 6" id="KW-0472">Membrane</keyword>
<evidence type="ECO:0000256" key="5">
    <source>
        <dbReference type="ARBA" id="ARBA00023136"/>
    </source>
</evidence>
<dbReference type="InterPro" id="IPR006904">
    <property type="entry name" value="DUF716"/>
</dbReference>
<dbReference type="Pfam" id="PF04819">
    <property type="entry name" value="DUF716"/>
    <property type="match status" value="1"/>
</dbReference>
<feature type="transmembrane region" description="Helical" evidence="6">
    <location>
        <begin position="103"/>
        <end position="124"/>
    </location>
</feature>
<proteinExistence type="inferred from homology"/>